<feature type="region of interest" description="Disordered" evidence="1">
    <location>
        <begin position="1"/>
        <end position="32"/>
    </location>
</feature>
<keyword evidence="3" id="KW-1185">Reference proteome</keyword>
<dbReference type="Proteomes" id="UP001153269">
    <property type="component" value="Unassembled WGS sequence"/>
</dbReference>
<sequence>MVQNDAKRINAQSRAACCQDPGIHTERPRPNNLPVCVSGATEATWIQDHPASSQRRIAASHGQQLAISWRGENLKRENTEENNPDAEEENQKGEILSPEVATARPRFFIQARRSRCQAAAMHVVPRTRREQ</sequence>
<protein>
    <submittedName>
        <fullName evidence="2">Uncharacterized protein</fullName>
    </submittedName>
</protein>
<reference evidence="2" key="1">
    <citation type="submission" date="2020-03" db="EMBL/GenBank/DDBJ databases">
        <authorList>
            <person name="Weist P."/>
        </authorList>
    </citation>
    <scope>NUCLEOTIDE SEQUENCE</scope>
</reference>
<dbReference type="AlphaFoldDB" id="A0A9N7U0I5"/>
<accession>A0A9N7U0I5</accession>
<evidence type="ECO:0000313" key="2">
    <source>
        <dbReference type="EMBL" id="CAB1422465.1"/>
    </source>
</evidence>
<name>A0A9N7U0I5_PLEPL</name>
<dbReference type="EMBL" id="CADEAL010000585">
    <property type="protein sequence ID" value="CAB1422465.1"/>
    <property type="molecule type" value="Genomic_DNA"/>
</dbReference>
<comment type="caution">
    <text evidence="2">The sequence shown here is derived from an EMBL/GenBank/DDBJ whole genome shotgun (WGS) entry which is preliminary data.</text>
</comment>
<proteinExistence type="predicted"/>
<feature type="region of interest" description="Disordered" evidence="1">
    <location>
        <begin position="68"/>
        <end position="99"/>
    </location>
</feature>
<organism evidence="2 3">
    <name type="scientific">Pleuronectes platessa</name>
    <name type="common">European plaice</name>
    <dbReference type="NCBI Taxonomy" id="8262"/>
    <lineage>
        <taxon>Eukaryota</taxon>
        <taxon>Metazoa</taxon>
        <taxon>Chordata</taxon>
        <taxon>Craniata</taxon>
        <taxon>Vertebrata</taxon>
        <taxon>Euteleostomi</taxon>
        <taxon>Actinopterygii</taxon>
        <taxon>Neopterygii</taxon>
        <taxon>Teleostei</taxon>
        <taxon>Neoteleostei</taxon>
        <taxon>Acanthomorphata</taxon>
        <taxon>Carangaria</taxon>
        <taxon>Pleuronectiformes</taxon>
        <taxon>Pleuronectoidei</taxon>
        <taxon>Pleuronectidae</taxon>
        <taxon>Pleuronectes</taxon>
    </lineage>
</organism>
<evidence type="ECO:0000313" key="3">
    <source>
        <dbReference type="Proteomes" id="UP001153269"/>
    </source>
</evidence>
<evidence type="ECO:0000256" key="1">
    <source>
        <dbReference type="SAM" id="MobiDB-lite"/>
    </source>
</evidence>
<gene>
    <name evidence="2" type="ORF">PLEPLA_LOCUS10381</name>
</gene>